<comment type="caution">
    <text evidence="1">The sequence shown here is derived from an EMBL/GenBank/DDBJ whole genome shotgun (WGS) entry which is preliminary data.</text>
</comment>
<dbReference type="InterPro" id="IPR017642">
    <property type="entry name" value="DNA_S_mod_DndB"/>
</dbReference>
<dbReference type="EMBL" id="BAVZ01000038">
    <property type="protein sequence ID" value="GAF10808.1"/>
    <property type="molecule type" value="Genomic_DNA"/>
</dbReference>
<dbReference type="Pfam" id="PF14072">
    <property type="entry name" value="DndB"/>
    <property type="match status" value="1"/>
</dbReference>
<reference evidence="1 2" key="1">
    <citation type="journal article" date="2014" name="Genome Announc.">
        <title>Draft Genome Sequence of Paenibacillus pini JCM 16418T, Isolated from the Rhizosphere of Pine Tree.</title>
        <authorList>
            <person name="Yuki M."/>
            <person name="Oshima K."/>
            <person name="Suda W."/>
            <person name="Oshida Y."/>
            <person name="Kitamura K."/>
            <person name="Iida Y."/>
            <person name="Hattori M."/>
            <person name="Ohkuma M."/>
        </authorList>
    </citation>
    <scope>NUCLEOTIDE SEQUENCE [LARGE SCALE GENOMIC DNA]</scope>
    <source>
        <strain evidence="1 2">JCM 16418</strain>
    </source>
</reference>
<gene>
    <name evidence="1" type="ORF">JCM16418_5030</name>
</gene>
<organism evidence="1 2">
    <name type="scientific">Paenibacillus pini JCM 16418</name>
    <dbReference type="NCBI Taxonomy" id="1236976"/>
    <lineage>
        <taxon>Bacteria</taxon>
        <taxon>Bacillati</taxon>
        <taxon>Bacillota</taxon>
        <taxon>Bacilli</taxon>
        <taxon>Bacillales</taxon>
        <taxon>Paenibacillaceae</taxon>
        <taxon>Paenibacillus</taxon>
    </lineage>
</organism>
<keyword evidence="2" id="KW-1185">Reference proteome</keyword>
<dbReference type="Proteomes" id="UP000019364">
    <property type="component" value="Unassembled WGS sequence"/>
</dbReference>
<dbReference type="AlphaFoldDB" id="W7YUB4"/>
<proteinExistence type="predicted"/>
<evidence type="ECO:0008006" key="3">
    <source>
        <dbReference type="Google" id="ProtNLM"/>
    </source>
</evidence>
<protein>
    <recommendedName>
        <fullName evidence="3">DGQHR domain-containing protein</fullName>
    </recommendedName>
</protein>
<dbReference type="eggNOG" id="ENOG5032D8H">
    <property type="taxonomic scope" value="Bacteria"/>
</dbReference>
<name>W7YUB4_9BACL</name>
<dbReference type="STRING" id="1236976.JCM16418_5030"/>
<accession>W7YUB4</accession>
<sequence>MATDTKSIYEVLPDVLSNIAIDKNIQRSIEEYLVENHKMVRGSFIEIVATPEKVNNLEDQELLVIVNAIHKVTEDDTVSPKIYYTTKDIRTIKDYEFENQSMDVSFPYTISPVIKVTNEDYLTVLSYKEIAALSNQGLLTYNFETQRLAKKTVNKRSGKINRKKDIKNASVNAIMKLMKAGKYDPSTLLFNVLVDGKSRITFDDGELTIHEGSTFNIIDGAHREEAIVRIIEENPDFEGYMNIDLKHYPIEKAQRLLATTNTVNRFDKTLVKFYGGDEYGQEITRYLMNLPVLQDRIEIKTALSKGISITNFAIVSDAIQTIFNPQDTKDKYDVQDVLKRFFEYFIASYQDEFIKNRTETLKTSWLVHHNMFVGFIAIAKKLYDKYGKDFPVDQITNIVNNIDFNRETSGLTEIMGGQGKTNSNKVKVQIREFIEAQVDKLLK</sequence>
<evidence type="ECO:0000313" key="2">
    <source>
        <dbReference type="Proteomes" id="UP000019364"/>
    </source>
</evidence>
<dbReference type="RefSeq" id="WP_036653581.1">
    <property type="nucleotide sequence ID" value="NZ_BAVZ01000038.1"/>
</dbReference>
<evidence type="ECO:0000313" key="1">
    <source>
        <dbReference type="EMBL" id="GAF10808.1"/>
    </source>
</evidence>